<dbReference type="AlphaFoldDB" id="A0AAE0Y8T8"/>
<sequence length="78" mass="8858">MTQQRIRPASESRAMITQGNNTAKNQTSQREQGNDNSNEITQQGIRPVSESRAMITQRNNTARNQTSEREQGNDNPRK</sequence>
<name>A0AAE0Y8T8_9GAST</name>
<dbReference type="EMBL" id="JAWDGP010006665">
    <property type="protein sequence ID" value="KAK3737143.1"/>
    <property type="molecule type" value="Genomic_DNA"/>
</dbReference>
<dbReference type="Proteomes" id="UP001283361">
    <property type="component" value="Unassembled WGS sequence"/>
</dbReference>
<comment type="caution">
    <text evidence="2">The sequence shown here is derived from an EMBL/GenBank/DDBJ whole genome shotgun (WGS) entry which is preliminary data.</text>
</comment>
<feature type="compositionally biased region" description="Polar residues" evidence="1">
    <location>
        <begin position="15"/>
        <end position="44"/>
    </location>
</feature>
<evidence type="ECO:0000313" key="2">
    <source>
        <dbReference type="EMBL" id="KAK3737143.1"/>
    </source>
</evidence>
<organism evidence="2 3">
    <name type="scientific">Elysia crispata</name>
    <name type="common">lettuce slug</name>
    <dbReference type="NCBI Taxonomy" id="231223"/>
    <lineage>
        <taxon>Eukaryota</taxon>
        <taxon>Metazoa</taxon>
        <taxon>Spiralia</taxon>
        <taxon>Lophotrochozoa</taxon>
        <taxon>Mollusca</taxon>
        <taxon>Gastropoda</taxon>
        <taxon>Heterobranchia</taxon>
        <taxon>Euthyneura</taxon>
        <taxon>Panpulmonata</taxon>
        <taxon>Sacoglossa</taxon>
        <taxon>Placobranchoidea</taxon>
        <taxon>Plakobranchidae</taxon>
        <taxon>Elysia</taxon>
    </lineage>
</organism>
<proteinExistence type="predicted"/>
<reference evidence="2" key="1">
    <citation type="journal article" date="2023" name="G3 (Bethesda)">
        <title>A reference genome for the long-term kleptoplast-retaining sea slug Elysia crispata morphotype clarki.</title>
        <authorList>
            <person name="Eastman K.E."/>
            <person name="Pendleton A.L."/>
            <person name="Shaikh M.A."/>
            <person name="Suttiyut T."/>
            <person name="Ogas R."/>
            <person name="Tomko P."/>
            <person name="Gavelis G."/>
            <person name="Widhalm J.R."/>
            <person name="Wisecaver J.H."/>
        </authorList>
    </citation>
    <scope>NUCLEOTIDE SEQUENCE</scope>
    <source>
        <strain evidence="2">ECLA1</strain>
    </source>
</reference>
<evidence type="ECO:0000313" key="3">
    <source>
        <dbReference type="Proteomes" id="UP001283361"/>
    </source>
</evidence>
<protein>
    <submittedName>
        <fullName evidence="2">Uncharacterized protein</fullName>
    </submittedName>
</protein>
<evidence type="ECO:0000256" key="1">
    <source>
        <dbReference type="SAM" id="MobiDB-lite"/>
    </source>
</evidence>
<accession>A0AAE0Y8T8</accession>
<gene>
    <name evidence="2" type="ORF">RRG08_016449</name>
</gene>
<feature type="compositionally biased region" description="Polar residues" evidence="1">
    <location>
        <begin position="54"/>
        <end position="65"/>
    </location>
</feature>
<feature type="region of interest" description="Disordered" evidence="1">
    <location>
        <begin position="1"/>
        <end position="78"/>
    </location>
</feature>
<keyword evidence="3" id="KW-1185">Reference proteome</keyword>
<feature type="compositionally biased region" description="Basic and acidic residues" evidence="1">
    <location>
        <begin position="66"/>
        <end position="78"/>
    </location>
</feature>